<evidence type="ECO:0000256" key="2">
    <source>
        <dbReference type="ARBA" id="ARBA00022880"/>
    </source>
</evidence>
<protein>
    <submittedName>
        <fullName evidence="6">10329_t:CDS:1</fullName>
    </submittedName>
</protein>
<sequence length="723" mass="85577">MGELVDDELSLSREAVDEELSLSEQIFSLCNSFGGYERVTGPDKKVTQRYHLGDECLGCLKDMKEILRYNDHTTLEVYCELWKLKILEKDLIPIIKLNQEPLDSTQSRLTLACVEIIVPMTWPFDLNADIDILDEEDIDLSQINRAKKKRVKSQYDYKVTFTQHPEILRILHSFLKSFILMERRERTQKDNMNIRLLLHLFRNLVAIKDLTDHKIPRTTLQNKLITLYEQEGIFKTLFNLASDNKELSLWNMIIQETFYHVFYDVEPQSLLKDPKKEAETRAKKLLEEEQVKKLKNQNKDTRYNGSVWIKVPPGKELTIHKRDGMQGNGPEVLDNLKKRKYQKTLPSDELDKKRGSYVIHDQEAYQCLKATAIQFFTKTFNGITRRFCQKKLRYNKLPSIAYEPGFEELKNLYYSFDLVRAIMDYEGFLLVFEKISFFRDHKRWSDLHFGLDCFRQMLLTLRAMKRFDDKPIRYKAECILNQIYYEEDNLRMMMLLVKEYKDQSFGYLQSLIATIHVLLERLESCSETTIVIEEISRTESGTSFRMEEEDPNTDDNYEDIEYDKKNREDFKSHKKRFEDYQESFVNESVISTYCSLLEYYERIDSESFYHITTAFHRIIVRCSAEAIFFKLSILELLNRISIYFEGLQSLTTSQSEFKDFIRLVSGSFFDYAEKNDLMYCEVFCPKTKHNWKCLQLGYNFFDDISLVGMDQSSGLDGNQPKTE</sequence>
<accession>A0A9N9HQY8</accession>
<feature type="domain" description="Timeless N-terminal" evidence="5">
    <location>
        <begin position="49"/>
        <end position="304"/>
    </location>
</feature>
<keyword evidence="2" id="KW-0236">DNA replication inhibitor</keyword>
<reference evidence="6" key="1">
    <citation type="submission" date="2021-06" db="EMBL/GenBank/DDBJ databases">
        <authorList>
            <person name="Kallberg Y."/>
            <person name="Tangrot J."/>
            <person name="Rosling A."/>
        </authorList>
    </citation>
    <scope>NUCLEOTIDE SEQUENCE</scope>
    <source>
        <strain evidence="6">FL966</strain>
    </source>
</reference>
<dbReference type="GO" id="GO:0006281">
    <property type="term" value="P:DNA repair"/>
    <property type="evidence" value="ECO:0007669"/>
    <property type="project" value="TreeGrafter"/>
</dbReference>
<keyword evidence="3" id="KW-0539">Nucleus</keyword>
<comment type="caution">
    <text evidence="6">The sequence shown here is derived from an EMBL/GenBank/DDBJ whole genome shotgun (WGS) entry which is preliminary data.</text>
</comment>
<dbReference type="InterPro" id="IPR044998">
    <property type="entry name" value="Timeless"/>
</dbReference>
<gene>
    <name evidence="6" type="ORF">CPELLU_LOCUS11834</name>
</gene>
<keyword evidence="4" id="KW-0131">Cell cycle</keyword>
<dbReference type="InterPro" id="IPR006906">
    <property type="entry name" value="Timeless_N"/>
</dbReference>
<dbReference type="Pfam" id="PF04821">
    <property type="entry name" value="TIMELESS"/>
    <property type="match status" value="1"/>
</dbReference>
<dbReference type="Proteomes" id="UP000789759">
    <property type="component" value="Unassembled WGS sequence"/>
</dbReference>
<dbReference type="AlphaFoldDB" id="A0A9N9HQY8"/>
<dbReference type="GO" id="GO:0003677">
    <property type="term" value="F:DNA binding"/>
    <property type="evidence" value="ECO:0007669"/>
    <property type="project" value="TreeGrafter"/>
</dbReference>
<dbReference type="PANTHER" id="PTHR22940:SF4">
    <property type="entry name" value="PROTEIN TIMELESS HOMOLOG"/>
    <property type="match status" value="1"/>
</dbReference>
<evidence type="ECO:0000259" key="5">
    <source>
        <dbReference type="Pfam" id="PF04821"/>
    </source>
</evidence>
<dbReference type="OrthoDB" id="310853at2759"/>
<evidence type="ECO:0000256" key="4">
    <source>
        <dbReference type="ARBA" id="ARBA00023306"/>
    </source>
</evidence>
<dbReference type="GO" id="GO:0043111">
    <property type="term" value="P:replication fork arrest"/>
    <property type="evidence" value="ECO:0007669"/>
    <property type="project" value="TreeGrafter"/>
</dbReference>
<dbReference type="PANTHER" id="PTHR22940">
    <property type="entry name" value="TIMEOUT/TIMELESS-2"/>
    <property type="match status" value="1"/>
</dbReference>
<evidence type="ECO:0000313" key="6">
    <source>
        <dbReference type="EMBL" id="CAG8701121.1"/>
    </source>
</evidence>
<keyword evidence="7" id="KW-1185">Reference proteome</keyword>
<name>A0A9N9HQY8_9GLOM</name>
<dbReference type="EMBL" id="CAJVQA010010807">
    <property type="protein sequence ID" value="CAG8701121.1"/>
    <property type="molecule type" value="Genomic_DNA"/>
</dbReference>
<evidence type="ECO:0000256" key="3">
    <source>
        <dbReference type="ARBA" id="ARBA00023242"/>
    </source>
</evidence>
<organism evidence="6 7">
    <name type="scientific">Cetraspora pellucida</name>
    <dbReference type="NCBI Taxonomy" id="1433469"/>
    <lineage>
        <taxon>Eukaryota</taxon>
        <taxon>Fungi</taxon>
        <taxon>Fungi incertae sedis</taxon>
        <taxon>Mucoromycota</taxon>
        <taxon>Glomeromycotina</taxon>
        <taxon>Glomeromycetes</taxon>
        <taxon>Diversisporales</taxon>
        <taxon>Gigasporaceae</taxon>
        <taxon>Cetraspora</taxon>
    </lineage>
</organism>
<dbReference type="GO" id="GO:0000076">
    <property type="term" value="P:DNA replication checkpoint signaling"/>
    <property type="evidence" value="ECO:0007669"/>
    <property type="project" value="TreeGrafter"/>
</dbReference>
<proteinExistence type="predicted"/>
<evidence type="ECO:0000256" key="1">
    <source>
        <dbReference type="ARBA" id="ARBA00004123"/>
    </source>
</evidence>
<dbReference type="GO" id="GO:0031298">
    <property type="term" value="C:replication fork protection complex"/>
    <property type="evidence" value="ECO:0007669"/>
    <property type="project" value="TreeGrafter"/>
</dbReference>
<evidence type="ECO:0000313" key="7">
    <source>
        <dbReference type="Proteomes" id="UP000789759"/>
    </source>
</evidence>
<comment type="subcellular location">
    <subcellularLocation>
        <location evidence="1">Nucleus</location>
    </subcellularLocation>
</comment>